<dbReference type="InterPro" id="IPR007229">
    <property type="entry name" value="Nic_PRibTrfase-Fam"/>
</dbReference>
<evidence type="ECO:0000259" key="11">
    <source>
        <dbReference type="Pfam" id="PF17767"/>
    </source>
</evidence>
<dbReference type="GO" id="GO:0047280">
    <property type="term" value="F:nicotinamide phosphoribosyltransferase activity"/>
    <property type="evidence" value="ECO:0007669"/>
    <property type="project" value="UniProtKB-ARBA"/>
</dbReference>
<evidence type="ECO:0000256" key="3">
    <source>
        <dbReference type="ARBA" id="ARBA00013236"/>
    </source>
</evidence>
<proteinExistence type="inferred from homology"/>
<dbReference type="FunFam" id="3.20.20.70:FF:000076">
    <property type="entry name" value="Nicotinate phosphoribosyltransferase"/>
    <property type="match status" value="1"/>
</dbReference>
<dbReference type="GO" id="GO:0034355">
    <property type="term" value="P:NAD+ biosynthetic process via the salvage pathway"/>
    <property type="evidence" value="ECO:0007669"/>
    <property type="project" value="TreeGrafter"/>
</dbReference>
<keyword evidence="5 9" id="KW-0436">Ligase</keyword>
<accession>A0A1G5PI53</accession>
<dbReference type="AlphaFoldDB" id="A0A1G5PI53"/>
<evidence type="ECO:0000256" key="5">
    <source>
        <dbReference type="ARBA" id="ARBA00022598"/>
    </source>
</evidence>
<dbReference type="EMBL" id="FMWD01000001">
    <property type="protein sequence ID" value="SCZ49068.1"/>
    <property type="molecule type" value="Genomic_DNA"/>
</dbReference>
<comment type="pathway">
    <text evidence="1 9">Cofactor biosynthesis; NAD(+) biosynthesis; nicotinate D-ribonucleotide from nicotinate: step 1/1.</text>
</comment>
<comment type="function">
    <text evidence="9">Catalyzes the first step in the biosynthesis of NAD from nicotinic acid, the ATP-dependent synthesis of beta-nicotinate D-ribonucleotide from nicotinate and 5-phospho-D-ribose 1-phosphate.</text>
</comment>
<evidence type="ECO:0000256" key="1">
    <source>
        <dbReference type="ARBA" id="ARBA00004952"/>
    </source>
</evidence>
<keyword evidence="4" id="KW-0597">Phosphoprotein</keyword>
<evidence type="ECO:0000256" key="2">
    <source>
        <dbReference type="ARBA" id="ARBA00010897"/>
    </source>
</evidence>
<evidence type="ECO:0000256" key="9">
    <source>
        <dbReference type="RuleBase" id="RU365100"/>
    </source>
</evidence>
<evidence type="ECO:0000313" key="13">
    <source>
        <dbReference type="EMBL" id="SCZ49068.1"/>
    </source>
</evidence>
<keyword evidence="7 9" id="KW-0808">Transferase</keyword>
<comment type="similarity">
    <text evidence="2 9">Belongs to the NAPRTase family.</text>
</comment>
<dbReference type="PANTHER" id="PTHR11098">
    <property type="entry name" value="NICOTINATE PHOSPHORIBOSYLTRANSFERASE"/>
    <property type="match status" value="1"/>
</dbReference>
<reference evidence="13 14" key="1">
    <citation type="submission" date="2016-10" db="EMBL/GenBank/DDBJ databases">
        <authorList>
            <person name="de Groot N.N."/>
        </authorList>
    </citation>
    <scope>NUCLEOTIDE SEQUENCE [LARGE SCALE GENOMIC DNA]</scope>
    <source>
        <strain evidence="13 14">HLD2</strain>
    </source>
</reference>
<sequence length="449" mass="49265">MDLRSSPLLTDLYQLTMLDGYFEAAMEETAVFEFFVRKLPDSRNFLMAAGLEQLIEFLENLQFTKEELQWLADSGRFRSDFVDYLAGLRFTGDVDAMLEGTLFFADEPILQVVAPLPQAQLIESRLINILHLQTMLVSKAARCMLAAPEGSLLVDFGMRRAHGADAALYAARASYLAGFAGTATVYAGPAFGIPLYGTMAHSFIQAHARETDAFETFARAQPDNVILLIDTYDTEAAAEKVVQLAPRLQADGIAIKGVRLDSGDLAEHARKVRKILDAGGLDQTVIFASGDIDEHKLADFENQSAPISGFGIGTRLDTSSDAPYLNCAYKLTEYAGQARRKRSEGKEMLPGRKQVFRHYDNGIMSSDTIAREGEEPGGEALLQPVMRGGKRVGRRPTLAESREHAARQLATLPAPLRGLGPASYPVHVSNALKELTEAVDRFVTDQARQ</sequence>
<gene>
    <name evidence="13" type="ORF">SAMN03097708_00025</name>
</gene>
<feature type="domain" description="Nicotinate phosphoribosyltransferase N-terminal" evidence="11">
    <location>
        <begin position="8"/>
        <end position="130"/>
    </location>
</feature>
<dbReference type="Gene3D" id="3.20.140.10">
    <property type="entry name" value="nicotinate phosphoribosyltransferase"/>
    <property type="match status" value="2"/>
</dbReference>
<dbReference type="UniPathway" id="UPA00253">
    <property type="reaction ID" value="UER00457"/>
</dbReference>
<name>A0A1G5PI53_9GAMM</name>
<dbReference type="GO" id="GO:0004516">
    <property type="term" value="F:nicotinate phosphoribosyltransferase activity"/>
    <property type="evidence" value="ECO:0007669"/>
    <property type="project" value="UniProtKB-UniRule"/>
</dbReference>
<dbReference type="STRING" id="415747.SAMN03097708_00025"/>
<dbReference type="PIRSF" id="PIRSF000484">
    <property type="entry name" value="NAPRT"/>
    <property type="match status" value="1"/>
</dbReference>
<comment type="PTM">
    <text evidence="9">Transiently phosphorylated on a His residue during the reaction cycle. Phosphorylation strongly increases the affinity for substrates and increases the rate of nicotinate D-ribonucleotide production. Dephosphorylation regenerates the low-affinity form of the enzyme, leading to product release.</text>
</comment>
<organism evidence="13 14">
    <name type="scientific">Thiohalomonas denitrificans</name>
    <dbReference type="NCBI Taxonomy" id="415747"/>
    <lineage>
        <taxon>Bacteria</taxon>
        <taxon>Pseudomonadati</taxon>
        <taxon>Pseudomonadota</taxon>
        <taxon>Gammaproteobacteria</taxon>
        <taxon>Thiohalomonadales</taxon>
        <taxon>Thiohalomonadaceae</taxon>
        <taxon>Thiohalomonas</taxon>
    </lineage>
</organism>
<dbReference type="NCBIfam" id="NF009131">
    <property type="entry name" value="PRK12484.1"/>
    <property type="match status" value="1"/>
</dbReference>
<evidence type="ECO:0000256" key="4">
    <source>
        <dbReference type="ARBA" id="ARBA00022553"/>
    </source>
</evidence>
<evidence type="ECO:0000259" key="10">
    <source>
        <dbReference type="Pfam" id="PF04095"/>
    </source>
</evidence>
<dbReference type="PANTHER" id="PTHR11098:SF1">
    <property type="entry name" value="NICOTINATE PHOSPHORIBOSYLTRANSFERASE"/>
    <property type="match status" value="1"/>
</dbReference>
<dbReference type="Pfam" id="PF17767">
    <property type="entry name" value="NAPRTase_N"/>
    <property type="match status" value="1"/>
</dbReference>
<dbReference type="InterPro" id="IPR041525">
    <property type="entry name" value="N/Namide_PRibTrfase"/>
</dbReference>
<comment type="catalytic activity">
    <reaction evidence="8 9">
        <text>5-phospho-alpha-D-ribose 1-diphosphate + nicotinate + ATP + H2O = nicotinate beta-D-ribonucleotide + ADP + phosphate + diphosphate</text>
        <dbReference type="Rhea" id="RHEA:36163"/>
        <dbReference type="ChEBI" id="CHEBI:15377"/>
        <dbReference type="ChEBI" id="CHEBI:30616"/>
        <dbReference type="ChEBI" id="CHEBI:32544"/>
        <dbReference type="ChEBI" id="CHEBI:33019"/>
        <dbReference type="ChEBI" id="CHEBI:43474"/>
        <dbReference type="ChEBI" id="CHEBI:57502"/>
        <dbReference type="ChEBI" id="CHEBI:58017"/>
        <dbReference type="ChEBI" id="CHEBI:456216"/>
        <dbReference type="EC" id="6.3.4.21"/>
    </reaction>
</comment>
<feature type="domain" description="Nicotinate phosphoribosyltransferase C-terminal" evidence="12">
    <location>
        <begin position="379"/>
        <end position="435"/>
    </location>
</feature>
<dbReference type="NCBIfam" id="NF006696">
    <property type="entry name" value="PRK09243.1-3"/>
    <property type="match status" value="1"/>
</dbReference>
<dbReference type="Pfam" id="PF17956">
    <property type="entry name" value="NAPRTase_C"/>
    <property type="match status" value="1"/>
</dbReference>
<feature type="domain" description="Nicotinate/nicotinamide phosphoribosyltransferase" evidence="10">
    <location>
        <begin position="153"/>
        <end position="334"/>
    </location>
</feature>
<dbReference type="EC" id="6.3.4.21" evidence="3 9"/>
<dbReference type="Proteomes" id="UP000199648">
    <property type="component" value="Unassembled WGS sequence"/>
</dbReference>
<keyword evidence="14" id="KW-1185">Reference proteome</keyword>
<dbReference type="InterPro" id="IPR041619">
    <property type="entry name" value="NAPRTase_C"/>
</dbReference>
<evidence type="ECO:0000313" key="14">
    <source>
        <dbReference type="Proteomes" id="UP000199648"/>
    </source>
</evidence>
<dbReference type="InterPro" id="IPR013785">
    <property type="entry name" value="Aldolase_TIM"/>
</dbReference>
<keyword evidence="6 9" id="KW-0662">Pyridine nucleotide biosynthesis</keyword>
<dbReference type="SUPFAM" id="SSF54675">
    <property type="entry name" value="Nicotinate/Quinolinate PRTase N-terminal domain-like"/>
    <property type="match status" value="1"/>
</dbReference>
<dbReference type="RefSeq" id="WP_092991392.1">
    <property type="nucleotide sequence ID" value="NZ_FMWD01000001.1"/>
</dbReference>
<dbReference type="InterPro" id="IPR036068">
    <property type="entry name" value="Nicotinate_pribotase-like_C"/>
</dbReference>
<evidence type="ECO:0000256" key="7">
    <source>
        <dbReference type="ARBA" id="ARBA00022679"/>
    </source>
</evidence>
<dbReference type="Gene3D" id="3.20.20.70">
    <property type="entry name" value="Aldolase class I"/>
    <property type="match status" value="1"/>
</dbReference>
<evidence type="ECO:0000256" key="6">
    <source>
        <dbReference type="ARBA" id="ARBA00022642"/>
    </source>
</evidence>
<keyword evidence="13" id="KW-0328">Glycosyltransferase</keyword>
<protein>
    <recommendedName>
        <fullName evidence="3 9">Nicotinate phosphoribosyltransferase</fullName>
        <ecNumber evidence="3 9">6.3.4.21</ecNumber>
    </recommendedName>
</protein>
<dbReference type="InterPro" id="IPR006405">
    <property type="entry name" value="Nic_PRibTrfase_pncB"/>
</dbReference>
<dbReference type="Pfam" id="PF04095">
    <property type="entry name" value="NAPRTase"/>
    <property type="match status" value="1"/>
</dbReference>
<evidence type="ECO:0000259" key="12">
    <source>
        <dbReference type="Pfam" id="PF17956"/>
    </source>
</evidence>
<dbReference type="SUPFAM" id="SSF51690">
    <property type="entry name" value="Nicotinate/Quinolinate PRTase C-terminal domain-like"/>
    <property type="match status" value="1"/>
</dbReference>
<evidence type="ECO:0000256" key="8">
    <source>
        <dbReference type="ARBA" id="ARBA00048668"/>
    </source>
</evidence>
<dbReference type="GO" id="GO:0005829">
    <property type="term" value="C:cytosol"/>
    <property type="evidence" value="ECO:0007669"/>
    <property type="project" value="TreeGrafter"/>
</dbReference>
<dbReference type="CDD" id="cd01570">
    <property type="entry name" value="NAPRTase_A"/>
    <property type="match status" value="1"/>
</dbReference>
<dbReference type="OrthoDB" id="9771406at2"/>
<dbReference type="InterPro" id="IPR040727">
    <property type="entry name" value="NAPRTase_N"/>
</dbReference>
<dbReference type="NCBIfam" id="TIGR01513">
    <property type="entry name" value="NAPRTase_put"/>
    <property type="match status" value="1"/>
</dbReference>